<organism evidence="1 2">
    <name type="scientific">Mycolicibacterium moriokaense</name>
    <dbReference type="NCBI Taxonomy" id="39691"/>
    <lineage>
        <taxon>Bacteria</taxon>
        <taxon>Bacillati</taxon>
        <taxon>Actinomycetota</taxon>
        <taxon>Actinomycetes</taxon>
        <taxon>Mycobacteriales</taxon>
        <taxon>Mycobacteriaceae</taxon>
        <taxon>Mycolicibacterium</taxon>
    </lineage>
</organism>
<dbReference type="AlphaFoldDB" id="A0A318HHJ5"/>
<reference evidence="2" key="1">
    <citation type="submission" date="2018-05" db="EMBL/GenBank/DDBJ databases">
        <authorList>
            <person name="Deangelis K."/>
            <person name="Huntemann M."/>
            <person name="Clum A."/>
            <person name="Pillay M."/>
            <person name="Palaniappan K."/>
            <person name="Varghese N."/>
            <person name="Mikhailova N."/>
            <person name="Stamatis D."/>
            <person name="Reddy T."/>
            <person name="Daum C."/>
            <person name="Shapiro N."/>
            <person name="Ivanova N."/>
            <person name="Kyrpides N."/>
            <person name="Woyke T."/>
        </authorList>
    </citation>
    <scope>NUCLEOTIDE SEQUENCE [LARGE SCALE GENOMIC DNA]</scope>
    <source>
        <strain evidence="2">GAS496</strain>
    </source>
</reference>
<sequence>MTASQSPTQAWSNALRTMNGQFKRKSLAFGSDLWAMSYWLRVA</sequence>
<dbReference type="Proteomes" id="UP000247781">
    <property type="component" value="Unassembled WGS sequence"/>
</dbReference>
<accession>A0A318HHJ5</accession>
<name>A0A318HHJ5_9MYCO</name>
<protein>
    <submittedName>
        <fullName evidence="1">Uncharacterized protein</fullName>
    </submittedName>
</protein>
<keyword evidence="2" id="KW-1185">Reference proteome</keyword>
<evidence type="ECO:0000313" key="1">
    <source>
        <dbReference type="EMBL" id="PXX09244.1"/>
    </source>
</evidence>
<comment type="caution">
    <text evidence="1">The sequence shown here is derived from an EMBL/GenBank/DDBJ whole genome shotgun (WGS) entry which is preliminary data.</text>
</comment>
<dbReference type="EMBL" id="QJJU01000006">
    <property type="protein sequence ID" value="PXX09244.1"/>
    <property type="molecule type" value="Genomic_DNA"/>
</dbReference>
<evidence type="ECO:0000313" key="2">
    <source>
        <dbReference type="Proteomes" id="UP000247781"/>
    </source>
</evidence>
<gene>
    <name evidence="1" type="ORF">C8E89_106171</name>
</gene>
<proteinExistence type="predicted"/>
<reference evidence="1 2" key="2">
    <citation type="submission" date="2018-06" db="EMBL/GenBank/DDBJ databases">
        <title>Sequencing of bacterial isolates from soil warming experiment in Harvard Forest, Massachusetts, USA.</title>
        <authorList>
            <person name="Deangelis K.PhD."/>
        </authorList>
    </citation>
    <scope>NUCLEOTIDE SEQUENCE [LARGE SCALE GENOMIC DNA]</scope>
    <source>
        <strain evidence="1 2">GAS496</strain>
    </source>
</reference>